<proteinExistence type="predicted"/>
<evidence type="ECO:0000259" key="2">
    <source>
        <dbReference type="Pfam" id="PF03724"/>
    </source>
</evidence>
<dbReference type="PROSITE" id="PS51257">
    <property type="entry name" value="PROKAR_LIPOPROTEIN"/>
    <property type="match status" value="1"/>
</dbReference>
<protein>
    <recommendedName>
        <fullName evidence="2">DUF306 domain-containing protein</fullName>
    </recommendedName>
</protein>
<feature type="domain" description="DUF306" evidence="2">
    <location>
        <begin position="37"/>
        <end position="141"/>
    </location>
</feature>
<comment type="caution">
    <text evidence="3">The sequence shown here is derived from an EMBL/GenBank/DDBJ whole genome shotgun (WGS) entry which is preliminary data.</text>
</comment>
<dbReference type="Gene3D" id="2.40.128.270">
    <property type="match status" value="1"/>
</dbReference>
<dbReference type="Pfam" id="PF03724">
    <property type="entry name" value="META"/>
    <property type="match status" value="1"/>
</dbReference>
<keyword evidence="1" id="KW-0732">Signal</keyword>
<evidence type="ECO:0000256" key="1">
    <source>
        <dbReference type="SAM" id="SignalP"/>
    </source>
</evidence>
<reference evidence="3 4" key="1">
    <citation type="submission" date="2016-03" db="EMBL/GenBank/DDBJ databases">
        <title>Genome sequence of Pontibacter sp. nov., of the family cytophagaceae, isolated from marine sediment of the Yellow Sea, China.</title>
        <authorList>
            <person name="Zhang G."/>
            <person name="Zhang R."/>
        </authorList>
    </citation>
    <scope>NUCLEOTIDE SEQUENCE [LARGE SCALE GENOMIC DNA]</scope>
    <source>
        <strain evidence="3 4">S10-8</strain>
    </source>
</reference>
<sequence length="161" mass="17801">MMKRLTYILPVLGLLLLLAGSCTVQNTNQTVETDSILDAYWTLVSLEGQDVQRPQNTQTAFIRFEEGKTSVHGFTGCNRFFGKYELNGQNLALSGLGSTRMACPDMDQENQLLDILSRVDSYRISGEVLTLYANETAVATFMAGTEESIDNDARQGGVIKY</sequence>
<dbReference type="Proteomes" id="UP000186551">
    <property type="component" value="Unassembled WGS sequence"/>
</dbReference>
<evidence type="ECO:0000313" key="3">
    <source>
        <dbReference type="EMBL" id="OKL39731.1"/>
    </source>
</evidence>
<keyword evidence="4" id="KW-1185">Reference proteome</keyword>
<name>A0A1Q5PC08_9BACT</name>
<dbReference type="STRING" id="1797110.A3841_00440"/>
<dbReference type="AlphaFoldDB" id="A0A1Q5PC08"/>
<feature type="chain" id="PRO_5012818462" description="DUF306 domain-containing protein" evidence="1">
    <location>
        <begin position="25"/>
        <end position="161"/>
    </location>
</feature>
<dbReference type="InterPro" id="IPR005184">
    <property type="entry name" value="DUF306_Meta_HslJ"/>
</dbReference>
<feature type="signal peptide" evidence="1">
    <location>
        <begin position="1"/>
        <end position="24"/>
    </location>
</feature>
<evidence type="ECO:0000313" key="4">
    <source>
        <dbReference type="Proteomes" id="UP000186551"/>
    </source>
</evidence>
<gene>
    <name evidence="3" type="ORF">A3841_00440</name>
</gene>
<dbReference type="InterPro" id="IPR053147">
    <property type="entry name" value="Hsp_HslJ-like"/>
</dbReference>
<accession>A0A1Q5PC08</accession>
<dbReference type="EMBL" id="LVWA01000007">
    <property type="protein sequence ID" value="OKL39731.1"/>
    <property type="molecule type" value="Genomic_DNA"/>
</dbReference>
<dbReference type="InterPro" id="IPR038670">
    <property type="entry name" value="HslJ-like_sf"/>
</dbReference>
<dbReference type="PANTHER" id="PTHR35535">
    <property type="entry name" value="HEAT SHOCK PROTEIN HSLJ"/>
    <property type="match status" value="1"/>
</dbReference>
<organism evidence="3 4">
    <name type="scientific">Pontibacter flavimaris</name>
    <dbReference type="NCBI Taxonomy" id="1797110"/>
    <lineage>
        <taxon>Bacteria</taxon>
        <taxon>Pseudomonadati</taxon>
        <taxon>Bacteroidota</taxon>
        <taxon>Cytophagia</taxon>
        <taxon>Cytophagales</taxon>
        <taxon>Hymenobacteraceae</taxon>
        <taxon>Pontibacter</taxon>
    </lineage>
</organism>
<dbReference type="PANTHER" id="PTHR35535:SF1">
    <property type="entry name" value="HEAT SHOCK PROTEIN HSLJ"/>
    <property type="match status" value="1"/>
</dbReference>